<name>A0A5J4UAX6_9EUKA</name>
<accession>A0A5J4UAX6</accession>
<dbReference type="OrthoDB" id="419768at2759"/>
<dbReference type="AlphaFoldDB" id="A0A5J4UAX6"/>
<protein>
    <recommendedName>
        <fullName evidence="3">C2 domain-containing protein</fullName>
    </recommendedName>
</protein>
<comment type="caution">
    <text evidence="1">The sequence shown here is derived from an EMBL/GenBank/DDBJ whole genome shotgun (WGS) entry which is preliminary data.</text>
</comment>
<reference evidence="1 2" key="1">
    <citation type="submission" date="2019-03" db="EMBL/GenBank/DDBJ databases">
        <title>Single cell metagenomics reveals metabolic interactions within the superorganism composed of flagellate Streblomastix strix and complex community of Bacteroidetes bacteria on its surface.</title>
        <authorList>
            <person name="Treitli S.C."/>
            <person name="Kolisko M."/>
            <person name="Husnik F."/>
            <person name="Keeling P."/>
            <person name="Hampl V."/>
        </authorList>
    </citation>
    <scope>NUCLEOTIDE SEQUENCE [LARGE SCALE GENOMIC DNA]</scope>
    <source>
        <strain evidence="1">ST1C</strain>
    </source>
</reference>
<evidence type="ECO:0008006" key="3">
    <source>
        <dbReference type="Google" id="ProtNLM"/>
    </source>
</evidence>
<evidence type="ECO:0000313" key="1">
    <source>
        <dbReference type="EMBL" id="KAA6367061.1"/>
    </source>
</evidence>
<sequence>MKNGRDMLRIIHFQNQKLQLSVLQGAIAQRKLHKSKGAYEQDAQEEEEPIYEEYLGYVNDVVKFKNISVRNLKKMDSFGQSDPFVTFKAASISGKVVIQVLPSFKRPLWVELDLQPLGKKVDQLTEDDILQLLNQEADQGLGKVLFEMEYKPNN</sequence>
<gene>
    <name evidence="1" type="ORF">EZS28_037411</name>
</gene>
<proteinExistence type="predicted"/>
<dbReference type="Proteomes" id="UP000324800">
    <property type="component" value="Unassembled WGS sequence"/>
</dbReference>
<organism evidence="1 2">
    <name type="scientific">Streblomastix strix</name>
    <dbReference type="NCBI Taxonomy" id="222440"/>
    <lineage>
        <taxon>Eukaryota</taxon>
        <taxon>Metamonada</taxon>
        <taxon>Preaxostyla</taxon>
        <taxon>Oxymonadida</taxon>
        <taxon>Streblomastigidae</taxon>
        <taxon>Streblomastix</taxon>
    </lineage>
</organism>
<dbReference type="EMBL" id="SNRW01018725">
    <property type="protein sequence ID" value="KAA6367061.1"/>
    <property type="molecule type" value="Genomic_DNA"/>
</dbReference>
<evidence type="ECO:0000313" key="2">
    <source>
        <dbReference type="Proteomes" id="UP000324800"/>
    </source>
</evidence>